<evidence type="ECO:0000256" key="2">
    <source>
        <dbReference type="ARBA" id="ARBA00022670"/>
    </source>
</evidence>
<dbReference type="Pfam" id="PF02902">
    <property type="entry name" value="Peptidase_C48"/>
    <property type="match status" value="1"/>
</dbReference>
<dbReference type="SUPFAM" id="SSF54001">
    <property type="entry name" value="Cysteine proteinases"/>
    <property type="match status" value="1"/>
</dbReference>
<feature type="compositionally biased region" description="Low complexity" evidence="5">
    <location>
        <begin position="162"/>
        <end position="175"/>
    </location>
</feature>
<dbReference type="Proteomes" id="UP000018144">
    <property type="component" value="Unassembled WGS sequence"/>
</dbReference>
<feature type="region of interest" description="Disordered" evidence="5">
    <location>
        <begin position="1"/>
        <end position="71"/>
    </location>
</feature>
<reference evidence="7 8" key="1">
    <citation type="journal article" date="2013" name="PLoS Genet.">
        <title>The genome and development-dependent transcriptomes of Pyronema confluens: a window into fungal evolution.</title>
        <authorList>
            <person name="Traeger S."/>
            <person name="Altegoer F."/>
            <person name="Freitag M."/>
            <person name="Gabaldon T."/>
            <person name="Kempken F."/>
            <person name="Kumar A."/>
            <person name="Marcet-Houben M."/>
            <person name="Poggeler S."/>
            <person name="Stajich J.E."/>
            <person name="Nowrousian M."/>
        </authorList>
    </citation>
    <scope>NUCLEOTIDE SEQUENCE [LARGE SCALE GENOMIC DNA]</scope>
    <source>
        <strain evidence="8">CBS 100304</strain>
        <tissue evidence="7">Vegetative mycelium</tissue>
    </source>
</reference>
<dbReference type="GO" id="GO:0006508">
    <property type="term" value="P:proteolysis"/>
    <property type="evidence" value="ECO:0007669"/>
    <property type="project" value="UniProtKB-KW"/>
</dbReference>
<evidence type="ECO:0000256" key="3">
    <source>
        <dbReference type="ARBA" id="ARBA00022801"/>
    </source>
</evidence>
<dbReference type="AlphaFoldDB" id="U4LMW5"/>
<evidence type="ECO:0000313" key="7">
    <source>
        <dbReference type="EMBL" id="CCX33474.1"/>
    </source>
</evidence>
<feature type="compositionally biased region" description="Polar residues" evidence="5">
    <location>
        <begin position="189"/>
        <end position="200"/>
    </location>
</feature>
<feature type="compositionally biased region" description="Basic and acidic residues" evidence="5">
    <location>
        <begin position="116"/>
        <end position="131"/>
    </location>
</feature>
<dbReference type="GO" id="GO:0016929">
    <property type="term" value="F:deSUMOylase activity"/>
    <property type="evidence" value="ECO:0007669"/>
    <property type="project" value="TreeGrafter"/>
</dbReference>
<evidence type="ECO:0000256" key="5">
    <source>
        <dbReference type="SAM" id="MobiDB-lite"/>
    </source>
</evidence>
<gene>
    <name evidence="7" type="ORF">PCON_01184</name>
</gene>
<dbReference type="PROSITE" id="PS50600">
    <property type="entry name" value="ULP_PROTEASE"/>
    <property type="match status" value="1"/>
</dbReference>
<dbReference type="OrthoDB" id="1939479at2759"/>
<evidence type="ECO:0000256" key="4">
    <source>
        <dbReference type="ARBA" id="ARBA00022807"/>
    </source>
</evidence>
<accession>U4LMW5</accession>
<proteinExistence type="inferred from homology"/>
<evidence type="ECO:0000259" key="6">
    <source>
        <dbReference type="PROSITE" id="PS50600"/>
    </source>
</evidence>
<evidence type="ECO:0000313" key="8">
    <source>
        <dbReference type="Proteomes" id="UP000018144"/>
    </source>
</evidence>
<dbReference type="Gene3D" id="3.40.395.10">
    <property type="entry name" value="Adenoviral Proteinase, Chain A"/>
    <property type="match status" value="1"/>
</dbReference>
<feature type="compositionally biased region" description="Acidic residues" evidence="5">
    <location>
        <begin position="103"/>
        <end position="115"/>
    </location>
</feature>
<keyword evidence="4" id="KW-0788">Thiol protease</keyword>
<dbReference type="STRING" id="1076935.U4LMW5"/>
<evidence type="ECO:0000256" key="1">
    <source>
        <dbReference type="ARBA" id="ARBA00005234"/>
    </source>
</evidence>
<feature type="domain" description="Ubiquitin-like protease family profile" evidence="6">
    <location>
        <begin position="421"/>
        <end position="588"/>
    </location>
</feature>
<feature type="compositionally biased region" description="Low complexity" evidence="5">
    <location>
        <begin position="1"/>
        <end position="24"/>
    </location>
</feature>
<keyword evidence="8" id="KW-1185">Reference proteome</keyword>
<organism evidence="7 8">
    <name type="scientific">Pyronema omphalodes (strain CBS 100304)</name>
    <name type="common">Pyronema confluens</name>
    <dbReference type="NCBI Taxonomy" id="1076935"/>
    <lineage>
        <taxon>Eukaryota</taxon>
        <taxon>Fungi</taxon>
        <taxon>Dikarya</taxon>
        <taxon>Ascomycota</taxon>
        <taxon>Pezizomycotina</taxon>
        <taxon>Pezizomycetes</taxon>
        <taxon>Pezizales</taxon>
        <taxon>Pyronemataceae</taxon>
        <taxon>Pyronema</taxon>
    </lineage>
</organism>
<protein>
    <submittedName>
        <fullName evidence="7">Similar to Ubiquitin-like-specific protease 1 acc. no. O42957</fullName>
    </submittedName>
</protein>
<keyword evidence="3" id="KW-0378">Hydrolase</keyword>
<comment type="similarity">
    <text evidence="1">Belongs to the peptidase C48 family.</text>
</comment>
<dbReference type="PANTHER" id="PTHR12606">
    <property type="entry name" value="SENTRIN/SUMO-SPECIFIC PROTEASE"/>
    <property type="match status" value="1"/>
</dbReference>
<dbReference type="eggNOG" id="KOG0778">
    <property type="taxonomic scope" value="Eukaryota"/>
</dbReference>
<keyword evidence="2 7" id="KW-0645">Protease</keyword>
<dbReference type="EMBL" id="HF936097">
    <property type="protein sequence ID" value="CCX33474.1"/>
    <property type="molecule type" value="Genomic_DNA"/>
</dbReference>
<sequence>MKLPLTTHATPPSPSTSSIDSTAPYTSSRKRKLDDSVASPDTHSFGEDGGNGQNGRRIRSQPATGPMDEAGMFSTIVRGLANILGWQSAGTAGHPPSEAPVEVSEEQQDNSEASDEDQRVGIHVNADDDHASPTSSRQLKISIPKQEYGGPRRDELAKKKPQAAPAPQQLPSPLASEDETPVKSLLGKNPSTKKSQQTSRRPVDQVDDSIRFEAARRPFVPKALSEKAFSQVLEEARKRRDKQQEGIITSPALFHLLHTNLSPQTGTPRRRKNLQSPKSTSMGATFSRLVAWRAPIAAPSPVLRRCEKVTGKITKPSPKKRSWSHKIEQAKSNGKAADEQLKAYMAYIQGEDGVKFLNLKEDQERKRRIDAEIKRLKERGHSEVIPPLTAAQQQTWTKLFRELRQNRSRVYIAKKFGKETLEIATHDLVTLACLDSHGGWLNDNIIYFYLNLIVERENKNGLRVITHNSHFYPKLLKEGYKGVSRWTSRKGCSGPKLLELDYILVPICAGSHWTIGVINCKEKRFEVYDSLSNLPPASVYHNLRKYFDAETKGEANLDTWTDFWQPDAPKQQNGADCGVFAIKTAEVITRGAKPSWNGSVKNMELIRRRICLEIVQGKFLGDEGEE</sequence>
<dbReference type="InterPro" id="IPR003653">
    <property type="entry name" value="Peptidase_C48_C"/>
</dbReference>
<dbReference type="PANTHER" id="PTHR12606:SF141">
    <property type="entry name" value="GH15225P-RELATED"/>
    <property type="match status" value="1"/>
</dbReference>
<dbReference type="GO" id="GO:0005634">
    <property type="term" value="C:nucleus"/>
    <property type="evidence" value="ECO:0007669"/>
    <property type="project" value="TreeGrafter"/>
</dbReference>
<dbReference type="GO" id="GO:0016926">
    <property type="term" value="P:protein desumoylation"/>
    <property type="evidence" value="ECO:0007669"/>
    <property type="project" value="TreeGrafter"/>
</dbReference>
<dbReference type="InterPro" id="IPR038765">
    <property type="entry name" value="Papain-like_cys_pep_sf"/>
</dbReference>
<name>U4LMW5_PYROM</name>
<feature type="region of interest" description="Disordered" evidence="5">
    <location>
        <begin position="260"/>
        <end position="281"/>
    </location>
</feature>
<feature type="region of interest" description="Disordered" evidence="5">
    <location>
        <begin position="87"/>
        <end position="209"/>
    </location>
</feature>